<organism evidence="5 6">
    <name type="scientific">Enhydrobacter aerosaccus</name>
    <dbReference type="NCBI Taxonomy" id="225324"/>
    <lineage>
        <taxon>Bacteria</taxon>
        <taxon>Pseudomonadati</taxon>
        <taxon>Pseudomonadota</taxon>
        <taxon>Alphaproteobacteria</taxon>
        <taxon>Hyphomicrobiales</taxon>
        <taxon>Enhydrobacter</taxon>
    </lineage>
</organism>
<evidence type="ECO:0000259" key="3">
    <source>
        <dbReference type="Pfam" id="PF10620"/>
    </source>
</evidence>
<keyword evidence="6" id="KW-1185">Reference proteome</keyword>
<feature type="domain" description="Phosphoribosyl-dephospho-CoA transferase MdcG N-terminal" evidence="4">
    <location>
        <begin position="5"/>
        <end position="83"/>
    </location>
</feature>
<keyword evidence="1 5" id="KW-0808">Transferase</keyword>
<feature type="domain" description="Phosphoribosyl-dephospho-CoA transferase MdcG C-terminal" evidence="3">
    <location>
        <begin position="88"/>
        <end position="206"/>
    </location>
</feature>
<dbReference type="OrthoDB" id="5498803at2"/>
<dbReference type="NCBIfam" id="TIGR03135">
    <property type="entry name" value="malonate_mdcG"/>
    <property type="match status" value="1"/>
</dbReference>
<gene>
    <name evidence="5" type="ORF">SAMN02745126_05305</name>
</gene>
<evidence type="ECO:0000256" key="1">
    <source>
        <dbReference type="ARBA" id="ARBA00022679"/>
    </source>
</evidence>
<dbReference type="AlphaFoldDB" id="A0A1T4SYL7"/>
<dbReference type="InterPro" id="IPR048903">
    <property type="entry name" value="MdcG_N"/>
</dbReference>
<dbReference type="InterPro" id="IPR049180">
    <property type="entry name" value="MdcG_C"/>
</dbReference>
<reference evidence="6" key="1">
    <citation type="submission" date="2017-02" db="EMBL/GenBank/DDBJ databases">
        <authorList>
            <person name="Varghese N."/>
            <person name="Submissions S."/>
        </authorList>
    </citation>
    <scope>NUCLEOTIDE SEQUENCE [LARGE SCALE GENOMIC DNA]</scope>
    <source>
        <strain evidence="6">ATCC 27094</strain>
    </source>
</reference>
<protein>
    <submittedName>
        <fullName evidence="5">Phosphoribosyl-dephospho-CoA transferase</fullName>
    </submittedName>
</protein>
<sequence length="211" mass="23425">MKPLRRHSLVWLSEPPDAFDTDDGARAAAWQAQGRPFVVTRRRGEGAEIGLGFCTTDRHHPQLRPRRVAAQTVPQHIVESMRPLSLDAVAQCAAARTKAPAFARLQAAASEAGVVVRVYGSWMWQALTDERHVHEASDLDVVIDVVSLEEADRAAAMLAREEPTLAFRIDGELSLADRGEVQWREYHQGEPEIVLKSIDALRLVPRTELAP</sequence>
<proteinExistence type="predicted"/>
<dbReference type="Pfam" id="PF10620">
    <property type="entry name" value="MdcG"/>
    <property type="match status" value="1"/>
</dbReference>
<dbReference type="RefSeq" id="WP_085937047.1">
    <property type="nucleotide sequence ID" value="NZ_FUWJ01000011.1"/>
</dbReference>
<dbReference type="Proteomes" id="UP000190092">
    <property type="component" value="Unassembled WGS sequence"/>
</dbReference>
<dbReference type="Pfam" id="PF20866">
    <property type="entry name" value="MdcG_N"/>
    <property type="match status" value="1"/>
</dbReference>
<dbReference type="InterPro" id="IPR017557">
    <property type="entry name" value="Holo-ACP_synthase"/>
</dbReference>
<accession>A0A1T4SYL7</accession>
<evidence type="ECO:0000313" key="5">
    <source>
        <dbReference type="EMBL" id="SKA33295.1"/>
    </source>
</evidence>
<evidence type="ECO:0000256" key="2">
    <source>
        <dbReference type="ARBA" id="ARBA00022695"/>
    </source>
</evidence>
<evidence type="ECO:0000259" key="4">
    <source>
        <dbReference type="Pfam" id="PF20866"/>
    </source>
</evidence>
<name>A0A1T4SYL7_9HYPH</name>
<dbReference type="STRING" id="225324.SAMN02745126_05305"/>
<evidence type="ECO:0000313" key="6">
    <source>
        <dbReference type="Proteomes" id="UP000190092"/>
    </source>
</evidence>
<keyword evidence="2" id="KW-0548">Nucleotidyltransferase</keyword>
<dbReference type="EMBL" id="FUWJ01000011">
    <property type="protein sequence ID" value="SKA33295.1"/>
    <property type="molecule type" value="Genomic_DNA"/>
</dbReference>
<dbReference type="GO" id="GO:0016779">
    <property type="term" value="F:nucleotidyltransferase activity"/>
    <property type="evidence" value="ECO:0007669"/>
    <property type="project" value="UniProtKB-KW"/>
</dbReference>